<evidence type="ECO:0000256" key="1">
    <source>
        <dbReference type="ARBA" id="ARBA00007074"/>
    </source>
</evidence>
<dbReference type="GO" id="GO:0006508">
    <property type="term" value="P:proteolysis"/>
    <property type="evidence" value="ECO:0007669"/>
    <property type="project" value="UniProtKB-KW"/>
</dbReference>
<evidence type="ECO:0000313" key="6">
    <source>
        <dbReference type="EMBL" id="PHK99145.1"/>
    </source>
</evidence>
<dbReference type="SUPFAM" id="SSF54001">
    <property type="entry name" value="Cysteine proteinases"/>
    <property type="match status" value="1"/>
</dbReference>
<evidence type="ECO:0000313" key="7">
    <source>
        <dbReference type="Proteomes" id="UP000226437"/>
    </source>
</evidence>
<protein>
    <recommendedName>
        <fullName evidence="5">NlpC/P60 domain-containing protein</fullName>
    </recommendedName>
</protein>
<evidence type="ECO:0000256" key="4">
    <source>
        <dbReference type="ARBA" id="ARBA00022807"/>
    </source>
</evidence>
<dbReference type="Gene3D" id="2.30.30.40">
    <property type="entry name" value="SH3 Domains"/>
    <property type="match status" value="2"/>
</dbReference>
<organism evidence="6 7">
    <name type="scientific">Neolewinella marina</name>
    <dbReference type="NCBI Taxonomy" id="438751"/>
    <lineage>
        <taxon>Bacteria</taxon>
        <taxon>Pseudomonadati</taxon>
        <taxon>Bacteroidota</taxon>
        <taxon>Saprospiria</taxon>
        <taxon>Saprospirales</taxon>
        <taxon>Lewinellaceae</taxon>
        <taxon>Neolewinella</taxon>
    </lineage>
</organism>
<keyword evidence="2" id="KW-0645">Protease</keyword>
<dbReference type="InterPro" id="IPR051202">
    <property type="entry name" value="Peptidase_C40"/>
</dbReference>
<keyword evidence="7" id="KW-1185">Reference proteome</keyword>
<dbReference type="PANTHER" id="PTHR47053:SF1">
    <property type="entry name" value="MUREIN DD-ENDOPEPTIDASE MEPH-RELATED"/>
    <property type="match status" value="1"/>
</dbReference>
<dbReference type="Pfam" id="PF00877">
    <property type="entry name" value="NLPC_P60"/>
    <property type="match status" value="1"/>
</dbReference>
<evidence type="ECO:0000256" key="2">
    <source>
        <dbReference type="ARBA" id="ARBA00022670"/>
    </source>
</evidence>
<name>A0A2G0CGN4_9BACT</name>
<comment type="caution">
    <text evidence="6">The sequence shown here is derived from an EMBL/GenBank/DDBJ whole genome shotgun (WGS) entry which is preliminary data.</text>
</comment>
<dbReference type="OrthoDB" id="9813368at2"/>
<evidence type="ECO:0000256" key="3">
    <source>
        <dbReference type="ARBA" id="ARBA00022801"/>
    </source>
</evidence>
<dbReference type="InterPro" id="IPR041382">
    <property type="entry name" value="SH3_16"/>
</dbReference>
<evidence type="ECO:0000259" key="5">
    <source>
        <dbReference type="PROSITE" id="PS51935"/>
    </source>
</evidence>
<comment type="similarity">
    <text evidence="1">Belongs to the peptidase C40 family.</text>
</comment>
<feature type="domain" description="NlpC/P60" evidence="5">
    <location>
        <begin position="277"/>
        <end position="413"/>
    </location>
</feature>
<dbReference type="EMBL" id="PDLO01000002">
    <property type="protein sequence ID" value="PHK99145.1"/>
    <property type="molecule type" value="Genomic_DNA"/>
</dbReference>
<dbReference type="Pfam" id="PF18348">
    <property type="entry name" value="SH3_16"/>
    <property type="match status" value="1"/>
</dbReference>
<dbReference type="InterPro" id="IPR038765">
    <property type="entry name" value="Papain-like_cys_pep_sf"/>
</dbReference>
<dbReference type="Gene3D" id="3.90.1720.10">
    <property type="entry name" value="endopeptidase domain like (from Nostoc punctiforme)"/>
    <property type="match status" value="1"/>
</dbReference>
<accession>A0A2G0CGN4</accession>
<dbReference type="InterPro" id="IPR000064">
    <property type="entry name" value="NLP_P60_dom"/>
</dbReference>
<dbReference type="PROSITE" id="PS51935">
    <property type="entry name" value="NLPC_P60"/>
    <property type="match status" value="1"/>
</dbReference>
<keyword evidence="4" id="KW-0788">Thiol protease</keyword>
<dbReference type="PANTHER" id="PTHR47053">
    <property type="entry name" value="MUREIN DD-ENDOPEPTIDASE MEPH-RELATED"/>
    <property type="match status" value="1"/>
</dbReference>
<dbReference type="AlphaFoldDB" id="A0A2G0CGN4"/>
<reference evidence="6 7" key="1">
    <citation type="submission" date="2017-10" db="EMBL/GenBank/DDBJ databases">
        <title>The draft genome sequence of Lewinella marina KCTC 32374.</title>
        <authorList>
            <person name="Wang K."/>
        </authorList>
    </citation>
    <scope>NUCLEOTIDE SEQUENCE [LARGE SCALE GENOMIC DNA]</scope>
    <source>
        <strain evidence="6 7">MKG-38</strain>
    </source>
</reference>
<gene>
    <name evidence="6" type="ORF">CGL56_06715</name>
</gene>
<proteinExistence type="inferred from homology"/>
<dbReference type="Proteomes" id="UP000226437">
    <property type="component" value="Unassembled WGS sequence"/>
</dbReference>
<sequence length="436" mass="48233">MHNQINGSLLQDRDIIRYSNNVEPESSGFRAKITPKSMRNLTFYLFLAILFTACASDDRANDRLTALEDQLQEWKGDYAPDRRTDRLEVSVERGQDSLLLSGYTTVAAAWRRLDSLAAADPEIYNEVRLLGQRDSFGLVRVSVANIRTEPGHSQELTSQALMGTPLELLDRDHGWYLVRTPDRYLAWLEEGAIQPADQGTLADWFSDDLRTCVPAQSNVLTAPGASTIVSELVAGDLLQVTGQTRSGHQEVRLPDGRTGWVAAGDLAPYDALATPEAVQTEEVLTTAFAQVGRPYLWGGTSPKAMDCSGFTKTAYYLNGYVIPRDASQQVHAGTDVPLDDDFSALERGDLLFFGNYREDGSERVTHVGFYLGEGRFLHAGADNGYITENSLREGDADYAAHRRNSLLRARRLEEGTPGVVPVAEAFQELYTRSSSR</sequence>
<keyword evidence="3" id="KW-0378">Hydrolase</keyword>
<dbReference type="GO" id="GO:0008234">
    <property type="term" value="F:cysteine-type peptidase activity"/>
    <property type="evidence" value="ECO:0007669"/>
    <property type="project" value="UniProtKB-KW"/>
</dbReference>